<dbReference type="EMBL" id="QGDL01000014">
    <property type="protein sequence ID" value="PWJ23466.1"/>
    <property type="molecule type" value="Genomic_DNA"/>
</dbReference>
<evidence type="ECO:0000256" key="1">
    <source>
        <dbReference type="SAM" id="Phobius"/>
    </source>
</evidence>
<feature type="transmembrane region" description="Helical" evidence="1">
    <location>
        <begin position="257"/>
        <end position="276"/>
    </location>
</feature>
<feature type="transmembrane region" description="Helical" evidence="1">
    <location>
        <begin position="179"/>
        <end position="202"/>
    </location>
</feature>
<evidence type="ECO:0000313" key="3">
    <source>
        <dbReference type="Proteomes" id="UP000245845"/>
    </source>
</evidence>
<protein>
    <recommendedName>
        <fullName evidence="4">ABC-2 type transport system permease protein</fullName>
    </recommendedName>
</protein>
<name>A0A2Y9BJT8_9FIRM</name>
<evidence type="ECO:0008006" key="4">
    <source>
        <dbReference type="Google" id="ProtNLM"/>
    </source>
</evidence>
<feature type="transmembrane region" description="Helical" evidence="1">
    <location>
        <begin position="75"/>
        <end position="92"/>
    </location>
</feature>
<feature type="transmembrane region" description="Helical" evidence="1">
    <location>
        <begin position="209"/>
        <end position="230"/>
    </location>
</feature>
<feature type="transmembrane region" description="Helical" evidence="1">
    <location>
        <begin position="112"/>
        <end position="135"/>
    </location>
</feature>
<reference evidence="2 3" key="1">
    <citation type="submission" date="2018-05" db="EMBL/GenBank/DDBJ databases">
        <title>The Hungate 1000. A catalogue of reference genomes from the rumen microbiome.</title>
        <authorList>
            <person name="Kelly W."/>
        </authorList>
    </citation>
    <scope>NUCLEOTIDE SEQUENCE [LARGE SCALE GENOMIC DNA]</scope>
    <source>
        <strain evidence="2 3">NLAE-zl-C242</strain>
    </source>
</reference>
<evidence type="ECO:0000313" key="2">
    <source>
        <dbReference type="EMBL" id="PWJ23466.1"/>
    </source>
</evidence>
<keyword evidence="3" id="KW-1185">Reference proteome</keyword>
<keyword evidence="1" id="KW-0472">Membrane</keyword>
<dbReference type="RefSeq" id="WP_109732987.1">
    <property type="nucleotide sequence ID" value="NZ_BAAACK010000015.1"/>
</dbReference>
<dbReference type="AlphaFoldDB" id="A0A2Y9BJT8"/>
<dbReference type="OrthoDB" id="2846816at2"/>
<feature type="transmembrane region" description="Helical" evidence="1">
    <location>
        <begin position="20"/>
        <end position="39"/>
    </location>
</feature>
<accession>A0A2Y9BJT8</accession>
<proteinExistence type="predicted"/>
<organism evidence="2 3">
    <name type="scientific">Faecalicatena orotica</name>
    <dbReference type="NCBI Taxonomy" id="1544"/>
    <lineage>
        <taxon>Bacteria</taxon>
        <taxon>Bacillati</taxon>
        <taxon>Bacillota</taxon>
        <taxon>Clostridia</taxon>
        <taxon>Lachnospirales</taxon>
        <taxon>Lachnospiraceae</taxon>
        <taxon>Faecalicatena</taxon>
    </lineage>
</organism>
<dbReference type="Proteomes" id="UP000245845">
    <property type="component" value="Unassembled WGS sequence"/>
</dbReference>
<keyword evidence="1" id="KW-0812">Transmembrane</keyword>
<gene>
    <name evidence="2" type="ORF">A8806_11492</name>
</gene>
<keyword evidence="1" id="KW-1133">Transmembrane helix</keyword>
<sequence>MKECFKKSWNYFKIKMNNILYNQHFWIIIVIIFIVIFEYTKDIRIMIKMTGVPITPYFFTFFLSDYVVASGVMKILILLGFVAVICNVSKMYQEKYYFIIRTGYKAGVFGDALFIGAVSVIYAAIIYLFSIICFLPNLEFQLGWGKIISTLAYTDASVQYASVFVINSRIIDIYNPVEATLLSFTLLVLGCWMLGMLVYVVNVISNNKALGIAIACILILISPIVIYYRISALYWVSPMTWVSIGCLTPVLDSDYPSVFYAAGMFMLMLTVILIILNKHTARMEIKGDYHG</sequence>
<comment type="caution">
    <text evidence="2">The sequence shown here is derived from an EMBL/GenBank/DDBJ whole genome shotgun (WGS) entry which is preliminary data.</text>
</comment>